<name>A0ACB9CGV9_ARCLA</name>
<reference evidence="1 2" key="2">
    <citation type="journal article" date="2022" name="Mol. Ecol. Resour.">
        <title>The genomes of chicory, endive, great burdock and yacon provide insights into Asteraceae paleo-polyploidization history and plant inulin production.</title>
        <authorList>
            <person name="Fan W."/>
            <person name="Wang S."/>
            <person name="Wang H."/>
            <person name="Wang A."/>
            <person name="Jiang F."/>
            <person name="Liu H."/>
            <person name="Zhao H."/>
            <person name="Xu D."/>
            <person name="Zhang Y."/>
        </authorList>
    </citation>
    <scope>NUCLEOTIDE SEQUENCE [LARGE SCALE GENOMIC DNA]</scope>
    <source>
        <strain evidence="2">cv. Niubang</strain>
    </source>
</reference>
<dbReference type="EMBL" id="CM042050">
    <property type="protein sequence ID" value="KAI3733415.1"/>
    <property type="molecule type" value="Genomic_DNA"/>
</dbReference>
<gene>
    <name evidence="1" type="ORF">L6452_12858</name>
</gene>
<evidence type="ECO:0000313" key="1">
    <source>
        <dbReference type="EMBL" id="KAI3733415.1"/>
    </source>
</evidence>
<dbReference type="Proteomes" id="UP001055879">
    <property type="component" value="Linkage Group LG04"/>
</dbReference>
<proteinExistence type="predicted"/>
<evidence type="ECO:0000313" key="2">
    <source>
        <dbReference type="Proteomes" id="UP001055879"/>
    </source>
</evidence>
<accession>A0ACB9CGV9</accession>
<organism evidence="1 2">
    <name type="scientific">Arctium lappa</name>
    <name type="common">Greater burdock</name>
    <name type="synonym">Lappa major</name>
    <dbReference type="NCBI Taxonomy" id="4217"/>
    <lineage>
        <taxon>Eukaryota</taxon>
        <taxon>Viridiplantae</taxon>
        <taxon>Streptophyta</taxon>
        <taxon>Embryophyta</taxon>
        <taxon>Tracheophyta</taxon>
        <taxon>Spermatophyta</taxon>
        <taxon>Magnoliopsida</taxon>
        <taxon>eudicotyledons</taxon>
        <taxon>Gunneridae</taxon>
        <taxon>Pentapetalae</taxon>
        <taxon>asterids</taxon>
        <taxon>campanulids</taxon>
        <taxon>Asterales</taxon>
        <taxon>Asteraceae</taxon>
        <taxon>Carduoideae</taxon>
        <taxon>Cardueae</taxon>
        <taxon>Arctiinae</taxon>
        <taxon>Arctium</taxon>
    </lineage>
</organism>
<comment type="caution">
    <text evidence="1">The sequence shown here is derived from an EMBL/GenBank/DDBJ whole genome shotgun (WGS) entry which is preliminary data.</text>
</comment>
<keyword evidence="2" id="KW-1185">Reference proteome</keyword>
<protein>
    <submittedName>
        <fullName evidence="1">Uncharacterized protein</fullName>
    </submittedName>
</protein>
<reference evidence="2" key="1">
    <citation type="journal article" date="2022" name="Mol. Ecol. Resour.">
        <title>The genomes of chicory, endive, great burdock and yacon provide insights into Asteraceae palaeo-polyploidization history and plant inulin production.</title>
        <authorList>
            <person name="Fan W."/>
            <person name="Wang S."/>
            <person name="Wang H."/>
            <person name="Wang A."/>
            <person name="Jiang F."/>
            <person name="Liu H."/>
            <person name="Zhao H."/>
            <person name="Xu D."/>
            <person name="Zhang Y."/>
        </authorList>
    </citation>
    <scope>NUCLEOTIDE SEQUENCE [LARGE SCALE GENOMIC DNA]</scope>
    <source>
        <strain evidence="2">cv. Niubang</strain>
    </source>
</reference>
<sequence length="1243" mass="136850">MAPETEQHDGEPNQNTVFIDTSLDTHLATIVSDSDTVSDLKKKVMLEHLQCFPAIGDIKIHCLKVKRRGKFYHLSDSMLVKSAFGDTKRNWFVSVDASRLEQDDGIQQYDKRKVGDQLALPWVTDSRSIDRHDSLADRPSKVSLVNGSPSMHPKIVPFVSQKVPSVDQFTSGDSCKDASENIEEHRSSNDDHWRNPQPDSEKQLDSKIEKLNTSNKEIKSKKRMRDVHDENSLENALRSGASVKKKRRTQRIDANVKASEENGAIIHDTDRVKYKGTGIPDENSFEHISNGKDATSDGLVTKALSDEHARTMLVSPKNINIIDKGENHSALDQAATVVPSSVEDVGVETHPPKKSVASETVPDVAMIVEENIQEEMPFGISLKEKDNELVQKAVTGIETPSSLMRTADCERDAPVVIAEGHLKGAKHSIKHKAAEKKVSSTPFTRKSQKIHKDAIASSQQDVGSTGQEFAGDRIDKGKEDREVSLNQGPEVKLPERSKETKAYENTGGGKKRKVKKSAAKNKDELVVKHVDIHVGDISSSVPAPVFDDKVIDEGEIDKFSLGSAERNEVSEKTLIDDPLVSASKKGDDPIVKEVEISEPTESHRRQLHVDDMEEKQKKELEDCVGSRRKKKVARRSVSINDESVAKHAGDATTGTNEENLLPRSERKESLETTLVDALYVDVGRSDDNPMNNAVEISITDKNRNQVNAEDINDNSKKENEKMDGTKKSKRKKKTKTSAARNEDESVTKHGNVVGMSTAVSDPALDGHLHETSLPGADRKDNPEEKLADASQVAVGTDGDKVKGKDAESFPVNEANISKDGLDGKSRNKQNSTSQTLSSVPIEEQLNKLDKAQDAQGFDEGLVRKAKKNHKSSVKGRKDLQNKHQSTELELEPEKSKDIPEETLKNVAVTEVSKVRMEGRDDVNNEVDIPKERSQEIDFMNYFVPGHQPNKIVSIDNVKDATRSGREKKPKKKTKGLLPLVETSADLGKSQVSFGNKQNREQDDSRNDSTIQSQKSLTKNEHNKLLLSSKKTSEVSINVVKDPNITHIDQIKTPKKTKLIDPPKTSNSAHANKGQDGPSSESSSSSETFGRPFRNKMSNKQQPIQGKTLVKTLKKSAPVMNNSRQDLLSTIFGDGSDGSSADDNATVNSDSSTRTPSGKSSSSSGESASSIDSRRNGSHAMKRKESGGKNSMNSQSRLKNISMADLLRSSSRFKKAKMNASQVVEDTESEPVDFVPDSQPIAMR</sequence>